<evidence type="ECO:0000313" key="4">
    <source>
        <dbReference type="Proteomes" id="UP001321475"/>
    </source>
</evidence>
<reference evidence="4" key="1">
    <citation type="journal article" date="2019" name="Int. J. Syst. Evol. Microbiol.">
        <title>The Global Catalogue of Microorganisms (GCM) 10K type strain sequencing project: providing services to taxonomists for standard genome sequencing and annotation.</title>
        <authorList>
            <consortium name="The Broad Institute Genomics Platform"/>
            <consortium name="The Broad Institute Genome Sequencing Center for Infectious Disease"/>
            <person name="Wu L."/>
            <person name="Ma J."/>
        </authorList>
    </citation>
    <scope>NUCLEOTIDE SEQUENCE [LARGE SCALE GENOMIC DNA]</scope>
    <source>
        <strain evidence="4">NBRC 108565</strain>
    </source>
</reference>
<dbReference type="Proteomes" id="UP001321475">
    <property type="component" value="Chromosome"/>
</dbReference>
<dbReference type="EMBL" id="AP027729">
    <property type="protein sequence ID" value="BDZ42234.1"/>
    <property type="molecule type" value="Genomic_DNA"/>
</dbReference>
<evidence type="ECO:0000313" key="3">
    <source>
        <dbReference type="EMBL" id="BDZ42234.1"/>
    </source>
</evidence>
<feature type="domain" description="Glucose-6-phosphate dehydrogenase C-terminal" evidence="2">
    <location>
        <begin position="7"/>
        <end position="103"/>
    </location>
</feature>
<dbReference type="Pfam" id="PF02781">
    <property type="entry name" value="G6PD_C"/>
    <property type="match status" value="1"/>
</dbReference>
<keyword evidence="4" id="KW-1185">Reference proteome</keyword>
<organism evidence="3 4">
    <name type="scientific">Paraoerskovia sediminicola</name>
    <dbReference type="NCBI Taxonomy" id="1138587"/>
    <lineage>
        <taxon>Bacteria</taxon>
        <taxon>Bacillati</taxon>
        <taxon>Actinomycetota</taxon>
        <taxon>Actinomycetes</taxon>
        <taxon>Micrococcales</taxon>
        <taxon>Cellulomonadaceae</taxon>
        <taxon>Paraoerskovia</taxon>
    </lineage>
</organism>
<dbReference type="SUPFAM" id="SSF55347">
    <property type="entry name" value="Glyceraldehyde-3-phosphate dehydrogenase-like, C-terminal domain"/>
    <property type="match status" value="1"/>
</dbReference>
<evidence type="ECO:0000256" key="1">
    <source>
        <dbReference type="SAM" id="MobiDB-lite"/>
    </source>
</evidence>
<sequence length="107" mass="11378">MHGDGLIDVSATIKTPGPDLTLSQGTARLSLDDVPDGDPMPPYASALHDVLRGDHRAFTTPDALREAWRAFAPLLGHARPAPEPYAPGSWGPAGADRLVGDRGWWVS</sequence>
<protein>
    <recommendedName>
        <fullName evidence="2">Glucose-6-phosphate dehydrogenase C-terminal domain-containing protein</fullName>
    </recommendedName>
</protein>
<name>A0ABN6XBS1_9CELL</name>
<feature type="region of interest" description="Disordered" evidence="1">
    <location>
        <begin position="1"/>
        <end position="24"/>
    </location>
</feature>
<gene>
    <name evidence="3" type="ORF">GCM10025865_15330</name>
</gene>
<proteinExistence type="predicted"/>
<dbReference type="RefSeq" id="WP_286219234.1">
    <property type="nucleotide sequence ID" value="NZ_AP027729.1"/>
</dbReference>
<dbReference type="Gene3D" id="3.30.360.10">
    <property type="entry name" value="Dihydrodipicolinate Reductase, domain 2"/>
    <property type="match status" value="1"/>
</dbReference>
<evidence type="ECO:0000259" key="2">
    <source>
        <dbReference type="Pfam" id="PF02781"/>
    </source>
</evidence>
<accession>A0ABN6XBS1</accession>
<dbReference type="InterPro" id="IPR022675">
    <property type="entry name" value="G6P_DH_C"/>
</dbReference>